<keyword evidence="2" id="KW-1185">Reference proteome</keyword>
<dbReference type="EMBL" id="VLKZ01000012">
    <property type="protein sequence ID" value="TWI53590.1"/>
    <property type="molecule type" value="Genomic_DNA"/>
</dbReference>
<protein>
    <submittedName>
        <fullName evidence="1">Uncharacterized protein DUF3891</fullName>
    </submittedName>
</protein>
<dbReference type="Proteomes" id="UP000315711">
    <property type="component" value="Unassembled WGS sequence"/>
</dbReference>
<dbReference type="Pfam" id="PF13030">
    <property type="entry name" value="DUF3891"/>
    <property type="match status" value="1"/>
</dbReference>
<dbReference type="OrthoDB" id="190426at2"/>
<sequence length="255" mass="29810">MIIRERKNEFIMIKQYDHACLAGKIAAQVNENIFKSTDHLDEVIKAASEHDRGWVGLDETPIWNDEENIPYSFQDYPLELKLAFYKKGIDEIETVSPYAALLCSFHFSSFFPNPNDTSSIQFVNEESKRQKRIKRQVKVEPDLLQKHFRWLQFCDDLSLYVCLNEPGVTKENEHPWFIDGFRNTEIFGISEKPIVAEWLSDQKINVQCFPFEKEFTARLTYKAISKNDIDENGVDKGFDKSPWLEQEITFVGLHS</sequence>
<accession>A0A562QBM9</accession>
<evidence type="ECO:0000313" key="1">
    <source>
        <dbReference type="EMBL" id="TWI53590.1"/>
    </source>
</evidence>
<gene>
    <name evidence="1" type="ORF">IQ10_03318</name>
</gene>
<reference evidence="1 2" key="1">
    <citation type="journal article" date="2015" name="Stand. Genomic Sci.">
        <title>Genomic Encyclopedia of Bacterial and Archaeal Type Strains, Phase III: the genomes of soil and plant-associated and newly described type strains.</title>
        <authorList>
            <person name="Whitman W.B."/>
            <person name="Woyke T."/>
            <person name="Klenk H.P."/>
            <person name="Zhou Y."/>
            <person name="Lilburn T.G."/>
            <person name="Beck B.J."/>
            <person name="De Vos P."/>
            <person name="Vandamme P."/>
            <person name="Eisen J.A."/>
            <person name="Garrity G."/>
            <person name="Hugenholtz P."/>
            <person name="Kyrpides N.C."/>
        </authorList>
    </citation>
    <scope>NUCLEOTIDE SEQUENCE [LARGE SCALE GENOMIC DNA]</scope>
    <source>
        <strain evidence="1 2">CGMCC 1.10116</strain>
    </source>
</reference>
<organism evidence="1 2">
    <name type="scientific">Halalkalibacter nanhaiisediminis</name>
    <dbReference type="NCBI Taxonomy" id="688079"/>
    <lineage>
        <taxon>Bacteria</taxon>
        <taxon>Bacillati</taxon>
        <taxon>Bacillota</taxon>
        <taxon>Bacilli</taxon>
        <taxon>Bacillales</taxon>
        <taxon>Bacillaceae</taxon>
        <taxon>Halalkalibacter</taxon>
    </lineage>
</organism>
<dbReference type="InterPro" id="IPR024992">
    <property type="entry name" value="DUF3891"/>
</dbReference>
<evidence type="ECO:0000313" key="2">
    <source>
        <dbReference type="Proteomes" id="UP000315711"/>
    </source>
</evidence>
<dbReference type="RefSeq" id="WP_144451510.1">
    <property type="nucleotide sequence ID" value="NZ_VLKZ01000012.1"/>
</dbReference>
<comment type="caution">
    <text evidence="1">The sequence shown here is derived from an EMBL/GenBank/DDBJ whole genome shotgun (WGS) entry which is preliminary data.</text>
</comment>
<proteinExistence type="predicted"/>
<dbReference type="AlphaFoldDB" id="A0A562QBM9"/>
<name>A0A562QBM9_9BACI</name>